<keyword evidence="4" id="KW-0319">Glycerol metabolism</keyword>
<proteinExistence type="inferred from homology"/>
<dbReference type="GO" id="GO:0004368">
    <property type="term" value="F:glycerol-3-phosphate dehydrogenase (quinone) activity"/>
    <property type="evidence" value="ECO:0007669"/>
    <property type="project" value="UniProtKB-EC"/>
</dbReference>
<dbReference type="KEGG" id="ppse:BN5_1368"/>
<dbReference type="HOGENOM" id="CLU_015740_5_1_6"/>
<protein>
    <submittedName>
        <fullName evidence="9">Glycerol-3-phosphate dehydrogenase</fullName>
        <ecNumber evidence="9">1.1.5.3</ecNumber>
    </submittedName>
</protein>
<evidence type="ECO:0000256" key="4">
    <source>
        <dbReference type="ARBA" id="ARBA00022798"/>
    </source>
</evidence>
<dbReference type="Proteomes" id="UP000032841">
    <property type="component" value="Chromosome"/>
</dbReference>
<evidence type="ECO:0000256" key="6">
    <source>
        <dbReference type="ARBA" id="ARBA00023002"/>
    </source>
</evidence>
<evidence type="ECO:0000313" key="10">
    <source>
        <dbReference type="Proteomes" id="UP000032841"/>
    </source>
</evidence>
<dbReference type="Pfam" id="PF16901">
    <property type="entry name" value="DAO_C"/>
    <property type="match status" value="1"/>
</dbReference>
<evidence type="ECO:0000256" key="5">
    <source>
        <dbReference type="ARBA" id="ARBA00022827"/>
    </source>
</evidence>
<dbReference type="PANTHER" id="PTHR11985">
    <property type="entry name" value="GLYCEROL-3-PHOSPHATE DEHYDROGENASE"/>
    <property type="match status" value="1"/>
</dbReference>
<dbReference type="InterPro" id="IPR038299">
    <property type="entry name" value="DAO_C_sf"/>
</dbReference>
<dbReference type="Gene3D" id="3.50.50.60">
    <property type="entry name" value="FAD/NAD(P)-binding domain"/>
    <property type="match status" value="1"/>
</dbReference>
<dbReference type="PRINTS" id="PR01001">
    <property type="entry name" value="FADG3PDH"/>
</dbReference>
<dbReference type="Gene3D" id="1.10.8.870">
    <property type="entry name" value="Alpha-glycerophosphate oxidase, cap domain"/>
    <property type="match status" value="1"/>
</dbReference>
<dbReference type="InterPro" id="IPR031656">
    <property type="entry name" value="DAO_C"/>
</dbReference>
<sequence length="570" mass="62261">MKPWNATWRTHALPELAARDWDLLVIGGGICGAGILREAARRGWRCLLLEQRDFAWGTSSRSSKMVHGGLRYVAKGQLGLTRDSVRERRRLLGEAPGLVESLSFVMPHYRGGFPGPKVFGCLLSLYDALAGKRNHLFYPLQQLRYLAPGIREDGLLGGTRFFDAVTDDARLVQRVLGEARAEGGEALNGMRVVELLREAGQVVGVLAEDVETGNRYRLRSRAVAQATGAWADRLRQPGNGRIRPLRGSHLLLPSWRLPVAHAFSFMHSADGRPVFVFPWEGATVIGTTDLDHADELDHEAAISAEEVDYLLAACDRQFPTAQVSRADVLSTWAGVRPVVSDGGSALKPSDEKREHALWIEPGSVTLAGGKLTTFRLLALEVLRACAGFVGKPVDDQGGAVFAANTPTPMPALSPAQQRRLAGRHGRQLGEVLRLVDEIGADCVAGTDTLWAELAWAAEGELVLHLDDLLLRRTRLGLLLAGGGRAELPRIRALCQPRLGWSDARWQQEETDYLALWRRCYSLPGTVVEQPPLPLAGEGWGRGKAFICRPLCARRTTLSPGPSPINGRGET</sequence>
<keyword evidence="3" id="KW-0285">Flavoprotein</keyword>
<dbReference type="InterPro" id="IPR000447">
    <property type="entry name" value="G3P_DH_FAD-dep"/>
</dbReference>
<dbReference type="eggNOG" id="COG0578">
    <property type="taxonomic scope" value="Bacteria"/>
</dbReference>
<evidence type="ECO:0000313" key="9">
    <source>
        <dbReference type="EMBL" id="CDM39969.1"/>
    </source>
</evidence>
<dbReference type="AlphaFoldDB" id="W6RDL9"/>
<comment type="similarity">
    <text evidence="2">Belongs to the FAD-dependent glycerol-3-phosphate dehydrogenase family.</text>
</comment>
<dbReference type="InterPro" id="IPR006076">
    <property type="entry name" value="FAD-dep_OxRdtase"/>
</dbReference>
<dbReference type="RefSeq" id="WP_003462089.1">
    <property type="nucleotide sequence ID" value="NZ_HG916826.1"/>
</dbReference>
<dbReference type="InterPro" id="IPR036188">
    <property type="entry name" value="FAD/NAD-bd_sf"/>
</dbReference>
<evidence type="ECO:0000256" key="2">
    <source>
        <dbReference type="ARBA" id="ARBA00007330"/>
    </source>
</evidence>
<comment type="cofactor">
    <cofactor evidence="1">
        <name>FAD</name>
        <dbReference type="ChEBI" id="CHEBI:57692"/>
    </cofactor>
</comment>
<dbReference type="EMBL" id="HG916826">
    <property type="protein sequence ID" value="CDM39969.1"/>
    <property type="molecule type" value="Genomic_DNA"/>
</dbReference>
<evidence type="ECO:0000259" key="7">
    <source>
        <dbReference type="Pfam" id="PF01266"/>
    </source>
</evidence>
<dbReference type="PANTHER" id="PTHR11985:SF35">
    <property type="entry name" value="ANAEROBIC GLYCEROL-3-PHOSPHATE DEHYDROGENASE SUBUNIT A"/>
    <property type="match status" value="1"/>
</dbReference>
<evidence type="ECO:0000256" key="1">
    <source>
        <dbReference type="ARBA" id="ARBA00001974"/>
    </source>
</evidence>
<dbReference type="SUPFAM" id="SSF51905">
    <property type="entry name" value="FAD/NAD(P)-binding domain"/>
    <property type="match status" value="1"/>
</dbReference>
<dbReference type="Gene3D" id="3.30.9.10">
    <property type="entry name" value="D-Amino Acid Oxidase, subunit A, domain 2"/>
    <property type="match status" value="1"/>
</dbReference>
<reference evidence="9 10" key="1">
    <citation type="submission" date="2013-11" db="EMBL/GenBank/DDBJ databases">
        <title>Complete genome sequence of the cyanide-degrading bacterium Pseudomonas pseudoalcaligenes CECT 5344.</title>
        <authorList>
            <person name="Wibberg D."/>
            <person name="Puehler A."/>
            <person name="Schlueter A."/>
        </authorList>
    </citation>
    <scope>NUCLEOTIDE SEQUENCE [LARGE SCALE GENOMIC DNA]</scope>
    <source>
        <strain evidence="10">CECT 5344</strain>
    </source>
</reference>
<feature type="domain" description="Alpha-glycerophosphate oxidase C-terminal" evidence="8">
    <location>
        <begin position="411"/>
        <end position="504"/>
    </location>
</feature>
<dbReference type="EC" id="1.1.5.3" evidence="9"/>
<keyword evidence="5" id="KW-0274">FAD</keyword>
<dbReference type="GO" id="GO:0006071">
    <property type="term" value="P:glycerol metabolic process"/>
    <property type="evidence" value="ECO:0007669"/>
    <property type="project" value="UniProtKB-KW"/>
</dbReference>
<feature type="domain" description="FAD dependent oxidoreductase" evidence="7">
    <location>
        <begin position="22"/>
        <end position="350"/>
    </location>
</feature>
<name>W6RDL9_ECTO5</name>
<keyword evidence="6 9" id="KW-0560">Oxidoreductase</keyword>
<evidence type="ECO:0000259" key="8">
    <source>
        <dbReference type="Pfam" id="PF16901"/>
    </source>
</evidence>
<gene>
    <name evidence="9" type="primary">glpD3</name>
    <name evidence="9" type="ORF">BN5_1368</name>
</gene>
<dbReference type="Pfam" id="PF01266">
    <property type="entry name" value="DAO"/>
    <property type="match status" value="1"/>
</dbReference>
<dbReference type="GO" id="GO:0046168">
    <property type="term" value="P:glycerol-3-phosphate catabolic process"/>
    <property type="evidence" value="ECO:0007669"/>
    <property type="project" value="TreeGrafter"/>
</dbReference>
<accession>W6RDL9</accession>
<evidence type="ECO:0000256" key="3">
    <source>
        <dbReference type="ARBA" id="ARBA00022630"/>
    </source>
</evidence>
<organism evidence="9 10">
    <name type="scientific">Ectopseudomonas oleovorans (strain CECT 5344)</name>
    <name type="common">Pseudomonas pseudoalcaligenes</name>
    <dbReference type="NCBI Taxonomy" id="1182590"/>
    <lineage>
        <taxon>Bacteria</taxon>
        <taxon>Pseudomonadati</taxon>
        <taxon>Pseudomonadota</taxon>
        <taxon>Gammaproteobacteria</taxon>
        <taxon>Pseudomonadales</taxon>
        <taxon>Pseudomonadaceae</taxon>
        <taxon>Ectopseudomonas</taxon>
    </lineage>
</organism>